<dbReference type="KEGG" id="amt:Amet_2661"/>
<reference evidence="4" key="1">
    <citation type="journal article" date="2016" name="Genome Announc.">
        <title>Complete genome sequence of Alkaliphilus metalliredigens strain QYMF, an alkaliphilic and metal-reducing bacterium isolated from borax-contaminated leachate ponds.</title>
        <authorList>
            <person name="Hwang C."/>
            <person name="Copeland A."/>
            <person name="Lucas S."/>
            <person name="Lapidus A."/>
            <person name="Barry K."/>
            <person name="Detter J.C."/>
            <person name="Glavina Del Rio T."/>
            <person name="Hammon N."/>
            <person name="Israni S."/>
            <person name="Dalin E."/>
            <person name="Tice H."/>
            <person name="Pitluck S."/>
            <person name="Chertkov O."/>
            <person name="Brettin T."/>
            <person name="Bruce D."/>
            <person name="Han C."/>
            <person name="Schmutz J."/>
            <person name="Larimer F."/>
            <person name="Land M.L."/>
            <person name="Hauser L."/>
            <person name="Kyrpides N."/>
            <person name="Mikhailova N."/>
            <person name="Ye Q."/>
            <person name="Zhou J."/>
            <person name="Richardson P."/>
            <person name="Fields M.W."/>
        </authorList>
    </citation>
    <scope>NUCLEOTIDE SEQUENCE [LARGE SCALE GENOMIC DNA]</scope>
    <source>
        <strain evidence="4">QYMF</strain>
    </source>
</reference>
<name>A6TRJ5_ALKMQ</name>
<dbReference type="OrthoDB" id="9808735at2"/>
<dbReference type="eggNOG" id="COG2603">
    <property type="taxonomic scope" value="Bacteria"/>
</dbReference>
<keyword evidence="1" id="KW-0711">Selenium</keyword>
<dbReference type="GO" id="GO:0002098">
    <property type="term" value="P:tRNA wobble uridine modification"/>
    <property type="evidence" value="ECO:0007669"/>
    <property type="project" value="InterPro"/>
</dbReference>
<dbReference type="HOGENOM" id="CLU_043456_0_0_9"/>
<dbReference type="Pfam" id="PF26341">
    <property type="entry name" value="AAA_SelU"/>
    <property type="match status" value="1"/>
</dbReference>
<evidence type="ECO:0000313" key="4">
    <source>
        <dbReference type="Proteomes" id="UP000001572"/>
    </source>
</evidence>
<dbReference type="SUPFAM" id="SSF52821">
    <property type="entry name" value="Rhodanese/Cell cycle control phosphatase"/>
    <property type="match status" value="1"/>
</dbReference>
<accession>A6TRJ5</accession>
<dbReference type="PANTHER" id="PTHR30401">
    <property type="entry name" value="TRNA 2-SELENOURIDINE SYNTHASE"/>
    <property type="match status" value="1"/>
</dbReference>
<evidence type="ECO:0000313" key="3">
    <source>
        <dbReference type="EMBL" id="ABR48813.1"/>
    </source>
</evidence>
<dbReference type="Gene3D" id="3.40.50.300">
    <property type="entry name" value="P-loop containing nucleotide triphosphate hydrolases"/>
    <property type="match status" value="1"/>
</dbReference>
<evidence type="ECO:0000256" key="1">
    <source>
        <dbReference type="ARBA" id="ARBA00023266"/>
    </source>
</evidence>
<evidence type="ECO:0000259" key="2">
    <source>
        <dbReference type="PROSITE" id="PS50206"/>
    </source>
</evidence>
<dbReference type="STRING" id="293826.Amet_2661"/>
<dbReference type="AlphaFoldDB" id="A6TRJ5"/>
<organism evidence="3 4">
    <name type="scientific">Alkaliphilus metalliredigens (strain QYMF)</name>
    <dbReference type="NCBI Taxonomy" id="293826"/>
    <lineage>
        <taxon>Bacteria</taxon>
        <taxon>Bacillati</taxon>
        <taxon>Bacillota</taxon>
        <taxon>Clostridia</taxon>
        <taxon>Peptostreptococcales</taxon>
        <taxon>Natronincolaceae</taxon>
        <taxon>Alkaliphilus</taxon>
    </lineage>
</organism>
<dbReference type="NCBIfam" id="TIGR03167">
    <property type="entry name" value="tRNA_sel_U_synt"/>
    <property type="match status" value="1"/>
</dbReference>
<dbReference type="Pfam" id="PF00581">
    <property type="entry name" value="Rhodanese"/>
    <property type="match status" value="1"/>
</dbReference>
<dbReference type="InterPro" id="IPR027417">
    <property type="entry name" value="P-loop_NTPase"/>
</dbReference>
<dbReference type="SUPFAM" id="SSF52540">
    <property type="entry name" value="P-loop containing nucleoside triphosphate hydrolases"/>
    <property type="match status" value="1"/>
</dbReference>
<proteinExistence type="predicted"/>
<dbReference type="Proteomes" id="UP000001572">
    <property type="component" value="Chromosome"/>
</dbReference>
<keyword evidence="4" id="KW-1185">Reference proteome</keyword>
<dbReference type="InterPro" id="IPR017582">
    <property type="entry name" value="SelU"/>
</dbReference>
<gene>
    <name evidence="3" type="ordered locus">Amet_2661</name>
</gene>
<dbReference type="EMBL" id="CP000724">
    <property type="protein sequence ID" value="ABR48813.1"/>
    <property type="molecule type" value="Genomic_DNA"/>
</dbReference>
<dbReference type="NCBIfam" id="NF008752">
    <property type="entry name" value="PRK11784.1-4"/>
    <property type="match status" value="1"/>
</dbReference>
<feature type="domain" description="Rhodanese" evidence="2">
    <location>
        <begin position="25"/>
        <end position="147"/>
    </location>
</feature>
<dbReference type="Gene3D" id="3.40.250.10">
    <property type="entry name" value="Rhodanese-like domain"/>
    <property type="match status" value="1"/>
</dbReference>
<dbReference type="InterPro" id="IPR058840">
    <property type="entry name" value="AAA_SelU"/>
</dbReference>
<dbReference type="InterPro" id="IPR036873">
    <property type="entry name" value="Rhodanese-like_dom_sf"/>
</dbReference>
<dbReference type="PROSITE" id="PS50206">
    <property type="entry name" value="RHODANESE_3"/>
    <property type="match status" value="1"/>
</dbReference>
<dbReference type="InterPro" id="IPR001763">
    <property type="entry name" value="Rhodanese-like_dom"/>
</dbReference>
<dbReference type="RefSeq" id="WP_012063786.1">
    <property type="nucleotide sequence ID" value="NC_009633.1"/>
</dbReference>
<dbReference type="SMART" id="SM00450">
    <property type="entry name" value="RHOD"/>
    <property type="match status" value="1"/>
</dbReference>
<protein>
    <submittedName>
        <fullName evidence="3">Rhodanese domain protein</fullName>
    </submittedName>
</protein>
<dbReference type="GO" id="GO:0043828">
    <property type="term" value="F:tRNA 2-selenouridine synthase activity"/>
    <property type="evidence" value="ECO:0007669"/>
    <property type="project" value="InterPro"/>
</dbReference>
<sequence>MNKTINDDIEGEKVINKIDINSALTIKNAVFIDVRSPKEFAEGTIPGAINIPLLDNNERIVVGTIYKQQSPEEAKVKGLEFISYKLVDIYKEVLKLSHQYSNVIIFCWRGGLRSASVVNLLTELGIKTQQLIGGYKSYRKEVMNFFDNLPMDYSFVVLHGLTGVGKTEMIEALEEKGIATLDLEDLAQNSGSVFGNVNYQYNKVPQKQFESELYHRFLMLNSKNIIVESESSRIGAVHIPKNLYNRILDGKHILLETSMEGRINRLVNAYASYDSTEHKDILKEAISKLEKRFGTQKTNECLKLIDNGEYEKVTKELITNYYDPLYNKSIDHLESNIKISFEDINDAIDEIVSYYSQLEGKI</sequence>
<dbReference type="NCBIfam" id="NF008750">
    <property type="entry name" value="PRK11784.1-2"/>
    <property type="match status" value="1"/>
</dbReference>
<dbReference type="PANTHER" id="PTHR30401:SF0">
    <property type="entry name" value="TRNA 2-SELENOURIDINE SYNTHASE"/>
    <property type="match status" value="1"/>
</dbReference>